<dbReference type="InterPro" id="IPR044876">
    <property type="entry name" value="HRDC_dom_sf"/>
</dbReference>
<dbReference type="GO" id="GO:0000175">
    <property type="term" value="F:3'-5'-RNA exonuclease activity"/>
    <property type="evidence" value="ECO:0007669"/>
    <property type="project" value="InterPro"/>
</dbReference>
<dbReference type="GO" id="GO:0071035">
    <property type="term" value="P:nuclear polyadenylation-dependent rRNA catabolic process"/>
    <property type="evidence" value="ECO:0007669"/>
    <property type="project" value="TreeGrafter"/>
</dbReference>
<gene>
    <name evidence="11" type="ORF">NLU13_8675</name>
</gene>
<dbReference type="GO" id="GO:0071037">
    <property type="term" value="P:nuclear polyadenylation-dependent snRNA catabolic process"/>
    <property type="evidence" value="ECO:0007669"/>
    <property type="project" value="TreeGrafter"/>
</dbReference>
<dbReference type="Pfam" id="PF08066">
    <property type="entry name" value="PMC2NT"/>
    <property type="match status" value="1"/>
</dbReference>
<dbReference type="InterPro" id="IPR002121">
    <property type="entry name" value="HRDC_dom"/>
</dbReference>
<organism evidence="11 12">
    <name type="scientific">Sarocladium strictum</name>
    <name type="common">Black bundle disease fungus</name>
    <name type="synonym">Acremonium strictum</name>
    <dbReference type="NCBI Taxonomy" id="5046"/>
    <lineage>
        <taxon>Eukaryota</taxon>
        <taxon>Fungi</taxon>
        <taxon>Dikarya</taxon>
        <taxon>Ascomycota</taxon>
        <taxon>Pezizomycotina</taxon>
        <taxon>Sordariomycetes</taxon>
        <taxon>Hypocreomycetidae</taxon>
        <taxon>Hypocreales</taxon>
        <taxon>Sarocladiaceae</taxon>
        <taxon>Sarocladium</taxon>
    </lineage>
</organism>
<keyword evidence="6" id="KW-0269">Exonuclease</keyword>
<evidence type="ECO:0000313" key="12">
    <source>
        <dbReference type="Proteomes" id="UP001175261"/>
    </source>
</evidence>
<dbReference type="GO" id="GO:0000467">
    <property type="term" value="P:exonucleolytic trimming to generate mature 3'-end of 5.8S rRNA from tricistronic rRNA transcript (SSU-rRNA, 5.8S rRNA, LSU-rRNA)"/>
    <property type="evidence" value="ECO:0007669"/>
    <property type="project" value="InterPro"/>
</dbReference>
<feature type="compositionally biased region" description="Acidic residues" evidence="9">
    <location>
        <begin position="658"/>
        <end position="675"/>
    </location>
</feature>
<evidence type="ECO:0000313" key="11">
    <source>
        <dbReference type="EMBL" id="KAK0384589.1"/>
    </source>
</evidence>
<dbReference type="SUPFAM" id="SSF53098">
    <property type="entry name" value="Ribonuclease H-like"/>
    <property type="match status" value="1"/>
</dbReference>
<feature type="compositionally biased region" description="Basic and acidic residues" evidence="9">
    <location>
        <begin position="711"/>
        <end position="725"/>
    </location>
</feature>
<dbReference type="CDD" id="cd06147">
    <property type="entry name" value="Rrp6p_like_exo"/>
    <property type="match status" value="1"/>
</dbReference>
<feature type="compositionally biased region" description="Basic residues" evidence="9">
    <location>
        <begin position="697"/>
        <end position="710"/>
    </location>
</feature>
<dbReference type="PANTHER" id="PTHR12124:SF47">
    <property type="entry name" value="EXOSOME COMPONENT 10"/>
    <property type="match status" value="1"/>
</dbReference>
<comment type="similarity">
    <text evidence="8">Belongs to the exosome component 10/RRP6 family.</text>
</comment>
<dbReference type="Gene3D" id="3.30.420.10">
    <property type="entry name" value="Ribonuclease H-like superfamily/Ribonuclease H"/>
    <property type="match status" value="1"/>
</dbReference>
<evidence type="ECO:0000256" key="9">
    <source>
        <dbReference type="SAM" id="MobiDB-lite"/>
    </source>
</evidence>
<reference evidence="11" key="1">
    <citation type="submission" date="2022-10" db="EMBL/GenBank/DDBJ databases">
        <title>Determination and structural analysis of whole genome sequence of Sarocladium strictum F4-1.</title>
        <authorList>
            <person name="Hu L."/>
            <person name="Jiang Y."/>
        </authorList>
    </citation>
    <scope>NUCLEOTIDE SEQUENCE</scope>
    <source>
        <strain evidence="11">F4-1</strain>
    </source>
</reference>
<feature type="domain" description="HRDC" evidence="10">
    <location>
        <begin position="452"/>
        <end position="532"/>
    </location>
</feature>
<evidence type="ECO:0000256" key="7">
    <source>
        <dbReference type="ARBA" id="ARBA00023242"/>
    </source>
</evidence>
<dbReference type="InterPro" id="IPR002562">
    <property type="entry name" value="3'-5'_exonuclease_dom"/>
</dbReference>
<comment type="caution">
    <text evidence="11">The sequence shown here is derived from an EMBL/GenBank/DDBJ whole genome shotgun (WGS) entry which is preliminary data.</text>
</comment>
<dbReference type="SMART" id="SM00341">
    <property type="entry name" value="HRDC"/>
    <property type="match status" value="1"/>
</dbReference>
<keyword evidence="12" id="KW-1185">Reference proteome</keyword>
<protein>
    <recommendedName>
        <fullName evidence="10">HRDC domain-containing protein</fullName>
    </recommendedName>
</protein>
<evidence type="ECO:0000256" key="5">
    <source>
        <dbReference type="ARBA" id="ARBA00022835"/>
    </source>
</evidence>
<dbReference type="PANTHER" id="PTHR12124">
    <property type="entry name" value="POLYMYOSITIS/SCLERODERMA AUTOANTIGEN-RELATED"/>
    <property type="match status" value="1"/>
</dbReference>
<feature type="region of interest" description="Disordered" evidence="9">
    <location>
        <begin position="115"/>
        <end position="134"/>
    </location>
</feature>
<accession>A0AA39L5G5</accession>
<dbReference type="AlphaFoldDB" id="A0AA39L5G5"/>
<keyword evidence="2" id="KW-0698">rRNA processing</keyword>
<dbReference type="InterPro" id="IPR012588">
    <property type="entry name" value="Exosome-assoc_fac_Rrp6_N"/>
</dbReference>
<name>A0AA39L5G5_SARSR</name>
<feature type="compositionally biased region" description="Basic and acidic residues" evidence="9">
    <location>
        <begin position="808"/>
        <end position="817"/>
    </location>
</feature>
<dbReference type="Pfam" id="PF00570">
    <property type="entry name" value="HRDC"/>
    <property type="match status" value="1"/>
</dbReference>
<dbReference type="SUPFAM" id="SSF47819">
    <property type="entry name" value="HRDC-like"/>
    <property type="match status" value="1"/>
</dbReference>
<keyword evidence="7" id="KW-0539">Nucleus</keyword>
<dbReference type="SMART" id="SM00474">
    <property type="entry name" value="35EXOc"/>
    <property type="match status" value="1"/>
</dbReference>
<dbReference type="GO" id="GO:0005730">
    <property type="term" value="C:nucleolus"/>
    <property type="evidence" value="ECO:0007669"/>
    <property type="project" value="TreeGrafter"/>
</dbReference>
<dbReference type="EMBL" id="JAPDFR010000008">
    <property type="protein sequence ID" value="KAK0384589.1"/>
    <property type="molecule type" value="Genomic_DNA"/>
</dbReference>
<evidence type="ECO:0000256" key="8">
    <source>
        <dbReference type="ARBA" id="ARBA00043957"/>
    </source>
</evidence>
<dbReference type="GO" id="GO:0071039">
    <property type="term" value="P:nuclear polyadenylation-dependent CUT catabolic process"/>
    <property type="evidence" value="ECO:0007669"/>
    <property type="project" value="TreeGrafter"/>
</dbReference>
<dbReference type="GO" id="GO:0071036">
    <property type="term" value="P:nuclear polyadenylation-dependent snoRNA catabolic process"/>
    <property type="evidence" value="ECO:0007669"/>
    <property type="project" value="TreeGrafter"/>
</dbReference>
<comment type="subcellular location">
    <subcellularLocation>
        <location evidence="1">Nucleus</location>
    </subcellularLocation>
</comment>
<dbReference type="InterPro" id="IPR036397">
    <property type="entry name" value="RNaseH_sf"/>
</dbReference>
<evidence type="ECO:0000256" key="6">
    <source>
        <dbReference type="ARBA" id="ARBA00022839"/>
    </source>
</evidence>
<dbReference type="GO" id="GO:0003727">
    <property type="term" value="F:single-stranded RNA binding"/>
    <property type="evidence" value="ECO:0007669"/>
    <property type="project" value="TreeGrafter"/>
</dbReference>
<evidence type="ECO:0000256" key="2">
    <source>
        <dbReference type="ARBA" id="ARBA00022552"/>
    </source>
</evidence>
<evidence type="ECO:0000256" key="1">
    <source>
        <dbReference type="ARBA" id="ARBA00004123"/>
    </source>
</evidence>
<dbReference type="InterPro" id="IPR012337">
    <property type="entry name" value="RNaseH-like_sf"/>
</dbReference>
<dbReference type="GO" id="GO:0071051">
    <property type="term" value="P:poly(A)-dependent snoRNA 3'-end processing"/>
    <property type="evidence" value="ECO:0007669"/>
    <property type="project" value="TreeGrafter"/>
</dbReference>
<proteinExistence type="inferred from homology"/>
<dbReference type="GO" id="GO:0071044">
    <property type="term" value="P:histone mRNA catabolic process"/>
    <property type="evidence" value="ECO:0007669"/>
    <property type="project" value="TreeGrafter"/>
</dbReference>
<dbReference type="InterPro" id="IPR049559">
    <property type="entry name" value="Rrp6p-like_exo"/>
</dbReference>
<dbReference type="GO" id="GO:0071038">
    <property type="term" value="P:TRAMP-dependent tRNA surveillance pathway"/>
    <property type="evidence" value="ECO:0007669"/>
    <property type="project" value="TreeGrafter"/>
</dbReference>
<sequence>MASDKQDDFKSLQEGIQKSLVSTTKAVNRLTAEDLAFQRAVNPDVASQLDEKTARLLGLSTRLLKSAARACGIQGAPSLEDAEDIDVSWRGVVDVVDSVLEKADTALDEYTGLVKRKDPPTADSAQKPKKAKTTNKVVRNANITKPQIHFEKPVDNFPSGPWKPMLTKKPHAMVPLEKSLRLASPKNGESQYKHPYETEITRMEYPERVYQVAEPILYQPAETTQATWVDTYEGVLDMLEDLRDAKEIAVDLEHHDTRTYTGLVCLMQVSTREKDWIVDTLQPWRHKLEVLNEVFADPGIVKVFHGAYMDMIWLQRDLGLYINGLFDTFFACEQLYPGRSLAFLLSKFVDFDADKQYQLADWRIRPIPEEMLYYARSDTHYLLYIYDRVRNDLVEASDRSDPEKDLIGKALAKSKELSLSRRHQHLDFNEETGEGSRGWYDYVLNHAHLAFDAEQFTIFKAIWKWRDHTARKEDESPHFVLGNNYINEIAKAKPPDAKAVHSLLPYTAPLARGRVNEIWEHIQAGKAKGGQSLLQYFSGLAPGALDGKKRQKAPVVVPEAGPDISVDRMGRSQLFGNMPISSRWEGSKQTAEEEQDYVPFPWQRFVQQAANGDVTMDEVPESAPEAPKEAPKQAVEEEEDANAEFTLKKGTKRKSDVVEEESSDETSDDESEDEGEKVAASGVIDIDDDEPVGRRPGTSRKAKPKKRKRDKQAAEEEKARREEAKKARRARKLDKRAKRDDAAGGASVEQKKFEAVPFDYGKAASVVHAKREAGTGVKDGKKGKAVFDPYSKTGDDPLKGARKAPPVRGERSATFRK</sequence>
<dbReference type="GO" id="GO:0000176">
    <property type="term" value="C:nuclear exosome (RNase complex)"/>
    <property type="evidence" value="ECO:0007669"/>
    <property type="project" value="InterPro"/>
</dbReference>
<evidence type="ECO:0000259" key="10">
    <source>
        <dbReference type="PROSITE" id="PS50967"/>
    </source>
</evidence>
<keyword evidence="5" id="KW-0271">Exosome</keyword>
<dbReference type="FunFam" id="3.30.420.10:FF:000059">
    <property type="entry name" value="Exosome complex exonuclease Rrp6"/>
    <property type="match status" value="1"/>
</dbReference>
<feature type="region of interest" description="Disordered" evidence="9">
    <location>
        <begin position="616"/>
        <end position="749"/>
    </location>
</feature>
<dbReference type="Gene3D" id="1.10.150.80">
    <property type="entry name" value="HRDC domain"/>
    <property type="match status" value="1"/>
</dbReference>
<dbReference type="PROSITE" id="PS50967">
    <property type="entry name" value="HRDC"/>
    <property type="match status" value="1"/>
</dbReference>
<dbReference type="Proteomes" id="UP001175261">
    <property type="component" value="Unassembled WGS sequence"/>
</dbReference>
<dbReference type="Pfam" id="PF01612">
    <property type="entry name" value="DNA_pol_A_exo1"/>
    <property type="match status" value="1"/>
</dbReference>
<evidence type="ECO:0000256" key="3">
    <source>
        <dbReference type="ARBA" id="ARBA00022722"/>
    </source>
</evidence>
<evidence type="ECO:0000256" key="4">
    <source>
        <dbReference type="ARBA" id="ARBA00022801"/>
    </source>
</evidence>
<dbReference type="GO" id="GO:0000166">
    <property type="term" value="F:nucleotide binding"/>
    <property type="evidence" value="ECO:0007669"/>
    <property type="project" value="InterPro"/>
</dbReference>
<feature type="compositionally biased region" description="Basic residues" evidence="9">
    <location>
        <begin position="726"/>
        <end position="736"/>
    </location>
</feature>
<keyword evidence="4" id="KW-0378">Hydrolase</keyword>
<keyword evidence="3" id="KW-0540">Nuclease</keyword>
<dbReference type="GO" id="GO:0071040">
    <property type="term" value="P:nuclear polyadenylation-dependent antisense transcript catabolic process"/>
    <property type="evidence" value="ECO:0007669"/>
    <property type="project" value="TreeGrafter"/>
</dbReference>
<dbReference type="InterPro" id="IPR010997">
    <property type="entry name" value="HRDC-like_sf"/>
</dbReference>
<dbReference type="InterPro" id="IPR045092">
    <property type="entry name" value="Rrp6-like"/>
</dbReference>
<feature type="compositionally biased region" description="Basic and acidic residues" evidence="9">
    <location>
        <begin position="626"/>
        <end position="635"/>
    </location>
</feature>
<feature type="region of interest" description="Disordered" evidence="9">
    <location>
        <begin position="774"/>
        <end position="817"/>
    </location>
</feature>